<dbReference type="RefSeq" id="WP_138187268.1">
    <property type="nucleotide sequence ID" value="NZ_LS992241.1"/>
</dbReference>
<reference evidence="2" key="1">
    <citation type="submission" date="2018-08" db="EMBL/GenBank/DDBJ databases">
        <authorList>
            <person name="Chevrot R."/>
        </authorList>
    </citation>
    <scope>NUCLEOTIDE SEQUENCE [LARGE SCALE GENOMIC DNA]</scope>
</reference>
<gene>
    <name evidence="1" type="ORF">PBLR_13918</name>
</gene>
<name>A0A383RGU6_PAEAL</name>
<accession>A0A383RGU6</accession>
<protein>
    <submittedName>
        <fullName evidence="1">Uncharacterized protein</fullName>
    </submittedName>
</protein>
<evidence type="ECO:0000313" key="2">
    <source>
        <dbReference type="Proteomes" id="UP000304148"/>
    </source>
</evidence>
<proteinExistence type="predicted"/>
<sequence>MKIAIATINGILVSGSMNFTAEAASSRSISDITLKTAVAKPKAMSEGEKLEKAVVYMLGNSMPKFSKRWIRKILVKSIPIQARKK</sequence>
<organism evidence="1 2">
    <name type="scientific">Paenibacillus alvei</name>
    <name type="common">Bacillus alvei</name>
    <dbReference type="NCBI Taxonomy" id="44250"/>
    <lineage>
        <taxon>Bacteria</taxon>
        <taxon>Bacillati</taxon>
        <taxon>Bacillota</taxon>
        <taxon>Bacilli</taxon>
        <taxon>Bacillales</taxon>
        <taxon>Paenibacillaceae</taxon>
        <taxon>Paenibacillus</taxon>
    </lineage>
</organism>
<dbReference type="AlphaFoldDB" id="A0A383RGU6"/>
<dbReference type="Proteomes" id="UP000304148">
    <property type="component" value="Chromosome"/>
</dbReference>
<evidence type="ECO:0000313" key="1">
    <source>
        <dbReference type="EMBL" id="SYX85496.1"/>
    </source>
</evidence>
<dbReference type="EMBL" id="LS992241">
    <property type="protein sequence ID" value="SYX85496.1"/>
    <property type="molecule type" value="Genomic_DNA"/>
</dbReference>